<dbReference type="GO" id="GO:0000156">
    <property type="term" value="F:phosphorelay response regulator activity"/>
    <property type="evidence" value="ECO:0007669"/>
    <property type="project" value="TreeGrafter"/>
</dbReference>
<dbReference type="RefSeq" id="WP_257820437.1">
    <property type="nucleotide sequence ID" value="NZ_JABXYM010000001.1"/>
</dbReference>
<dbReference type="InterPro" id="IPR039420">
    <property type="entry name" value="WalR-like"/>
</dbReference>
<dbReference type="PANTHER" id="PTHR48111">
    <property type="entry name" value="REGULATOR OF RPOS"/>
    <property type="match status" value="1"/>
</dbReference>
<evidence type="ECO:0000256" key="3">
    <source>
        <dbReference type="ARBA" id="ARBA00023012"/>
    </source>
</evidence>
<dbReference type="AlphaFoldDB" id="A0A9Q4B0B8"/>
<dbReference type="SMART" id="SM00448">
    <property type="entry name" value="REC"/>
    <property type="match status" value="1"/>
</dbReference>
<dbReference type="InterPro" id="IPR001789">
    <property type="entry name" value="Sig_transdc_resp-reg_receiver"/>
</dbReference>
<dbReference type="InterPro" id="IPR011006">
    <property type="entry name" value="CheY-like_superfamily"/>
</dbReference>
<dbReference type="PROSITE" id="PS51755">
    <property type="entry name" value="OMPR_PHOB"/>
    <property type="match status" value="1"/>
</dbReference>
<feature type="domain" description="OmpR/PhoB-type" evidence="10">
    <location>
        <begin position="146"/>
        <end position="245"/>
    </location>
</feature>
<evidence type="ECO:0000259" key="9">
    <source>
        <dbReference type="PROSITE" id="PS50110"/>
    </source>
</evidence>
<evidence type="ECO:0000259" key="10">
    <source>
        <dbReference type="PROSITE" id="PS51755"/>
    </source>
</evidence>
<evidence type="ECO:0000313" key="11">
    <source>
        <dbReference type="EMBL" id="MCR6095682.1"/>
    </source>
</evidence>
<proteinExistence type="predicted"/>
<dbReference type="CDD" id="cd00383">
    <property type="entry name" value="trans_reg_C"/>
    <property type="match status" value="1"/>
</dbReference>
<organism evidence="11 12">
    <name type="scientific">Salipaludibacillus agaradhaerens</name>
    <name type="common">Bacillus agaradhaerens</name>
    <dbReference type="NCBI Taxonomy" id="76935"/>
    <lineage>
        <taxon>Bacteria</taxon>
        <taxon>Bacillati</taxon>
        <taxon>Bacillota</taxon>
        <taxon>Bacilli</taxon>
        <taxon>Bacillales</taxon>
        <taxon>Bacillaceae</taxon>
    </lineage>
</organism>
<keyword evidence="6" id="KW-0804">Transcription</keyword>
<feature type="DNA-binding region" description="OmpR/PhoB-type" evidence="8">
    <location>
        <begin position="146"/>
        <end position="245"/>
    </location>
</feature>
<accession>A0A9Q4B0B8</accession>
<dbReference type="InterPro" id="IPR036388">
    <property type="entry name" value="WH-like_DNA-bd_sf"/>
</dbReference>
<dbReference type="PROSITE" id="PS50110">
    <property type="entry name" value="RESPONSE_REGULATORY"/>
    <property type="match status" value="1"/>
</dbReference>
<dbReference type="Pfam" id="PF00072">
    <property type="entry name" value="Response_reg"/>
    <property type="match status" value="1"/>
</dbReference>
<comment type="caution">
    <text evidence="11">The sequence shown here is derived from an EMBL/GenBank/DDBJ whole genome shotgun (WGS) entry which is preliminary data.</text>
</comment>
<dbReference type="SMART" id="SM00862">
    <property type="entry name" value="Trans_reg_C"/>
    <property type="match status" value="1"/>
</dbReference>
<feature type="modified residue" description="4-aspartylphosphate" evidence="7">
    <location>
        <position position="58"/>
    </location>
</feature>
<dbReference type="EMBL" id="JABXYM010000001">
    <property type="protein sequence ID" value="MCR6095682.1"/>
    <property type="molecule type" value="Genomic_DNA"/>
</dbReference>
<dbReference type="GO" id="GO:0000976">
    <property type="term" value="F:transcription cis-regulatory region binding"/>
    <property type="evidence" value="ECO:0007669"/>
    <property type="project" value="TreeGrafter"/>
</dbReference>
<evidence type="ECO:0000313" key="12">
    <source>
        <dbReference type="Proteomes" id="UP001057753"/>
    </source>
</evidence>
<keyword evidence="5 8" id="KW-0238">DNA-binding</keyword>
<dbReference type="GO" id="GO:0006355">
    <property type="term" value="P:regulation of DNA-templated transcription"/>
    <property type="evidence" value="ECO:0007669"/>
    <property type="project" value="InterPro"/>
</dbReference>
<dbReference type="InterPro" id="IPR016032">
    <property type="entry name" value="Sig_transdc_resp-reg_C-effctor"/>
</dbReference>
<dbReference type="InterPro" id="IPR001867">
    <property type="entry name" value="OmpR/PhoB-type_DNA-bd"/>
</dbReference>
<dbReference type="GO" id="GO:0005829">
    <property type="term" value="C:cytosol"/>
    <property type="evidence" value="ECO:0007669"/>
    <property type="project" value="TreeGrafter"/>
</dbReference>
<dbReference type="Gene3D" id="6.10.250.690">
    <property type="match status" value="1"/>
</dbReference>
<evidence type="ECO:0000256" key="6">
    <source>
        <dbReference type="ARBA" id="ARBA00023163"/>
    </source>
</evidence>
<evidence type="ECO:0000256" key="4">
    <source>
        <dbReference type="ARBA" id="ARBA00023015"/>
    </source>
</evidence>
<reference evidence="11" key="1">
    <citation type="submission" date="2020-06" db="EMBL/GenBank/DDBJ databases">
        <title>Insight into the genomes of haloalkaliphilic bacilli from Kenyan soda lakes.</title>
        <authorList>
            <person name="Mwirichia R."/>
            <person name="Villamizar G.C."/>
            <person name="Poehlein A."/>
            <person name="Mugweru J."/>
            <person name="Kipnyargis A."/>
            <person name="Kiplimo D."/>
            <person name="Orwa P."/>
            <person name="Daniel R."/>
        </authorList>
    </citation>
    <scope>NUCLEOTIDE SEQUENCE</scope>
    <source>
        <strain evidence="11">B1096_S55</strain>
    </source>
</reference>
<dbReference type="Gene3D" id="1.10.10.10">
    <property type="entry name" value="Winged helix-like DNA-binding domain superfamily/Winged helix DNA-binding domain"/>
    <property type="match status" value="1"/>
</dbReference>
<evidence type="ECO:0000256" key="8">
    <source>
        <dbReference type="PROSITE-ProRule" id="PRU01091"/>
    </source>
</evidence>
<keyword evidence="12" id="KW-1185">Reference proteome</keyword>
<dbReference type="Proteomes" id="UP001057753">
    <property type="component" value="Unassembled WGS sequence"/>
</dbReference>
<evidence type="ECO:0000256" key="2">
    <source>
        <dbReference type="ARBA" id="ARBA00022553"/>
    </source>
</evidence>
<dbReference type="PANTHER" id="PTHR48111:SF1">
    <property type="entry name" value="TWO-COMPONENT RESPONSE REGULATOR ORR33"/>
    <property type="match status" value="1"/>
</dbReference>
<keyword evidence="2 7" id="KW-0597">Phosphoprotein</keyword>
<evidence type="ECO:0000256" key="1">
    <source>
        <dbReference type="ARBA" id="ARBA00004496"/>
    </source>
</evidence>
<gene>
    <name evidence="11" type="ORF">HXA33_03925</name>
</gene>
<dbReference type="Pfam" id="PF00486">
    <property type="entry name" value="Trans_reg_C"/>
    <property type="match status" value="1"/>
</dbReference>
<dbReference type="GO" id="GO:0032993">
    <property type="term" value="C:protein-DNA complex"/>
    <property type="evidence" value="ECO:0007669"/>
    <property type="project" value="TreeGrafter"/>
</dbReference>
<keyword evidence="3" id="KW-0902">Two-component regulatory system</keyword>
<sequence length="254" mass="29275">MSEAKVAPRILIAEKDRSVRGEIQQIFRSYGYETWVVANGKDALKIINSLKPDAVILDMDLPELSGLDVCRELRQTLNNWLPVVLISVQSDEIEAVLGIELGADDYMVKPLRFKELVARVKAVLRRGQLCCLENETKEEAVSALKQGKYRSGELVLDPVHLTLYKGKKPVELTRKEFELMFFLMKNKGKAFTRQHLITALTVNDQTYDERIIDVFVSRIRRQIEPNRRNPLYIKTVRNVGYMLKDVPIKHESYQ</sequence>
<feature type="domain" description="Response regulatory" evidence="9">
    <location>
        <begin position="9"/>
        <end position="124"/>
    </location>
</feature>
<evidence type="ECO:0000256" key="5">
    <source>
        <dbReference type="ARBA" id="ARBA00023125"/>
    </source>
</evidence>
<dbReference type="Gene3D" id="3.40.50.2300">
    <property type="match status" value="1"/>
</dbReference>
<keyword evidence="4" id="KW-0805">Transcription regulation</keyword>
<comment type="subcellular location">
    <subcellularLocation>
        <location evidence="1">Cytoplasm</location>
    </subcellularLocation>
</comment>
<dbReference type="SUPFAM" id="SSF52172">
    <property type="entry name" value="CheY-like"/>
    <property type="match status" value="1"/>
</dbReference>
<protein>
    <submittedName>
        <fullName evidence="11">Response regulator transcription factor</fullName>
    </submittedName>
</protein>
<evidence type="ECO:0000256" key="7">
    <source>
        <dbReference type="PROSITE-ProRule" id="PRU00169"/>
    </source>
</evidence>
<name>A0A9Q4B0B8_SALAG</name>
<dbReference type="SUPFAM" id="SSF46894">
    <property type="entry name" value="C-terminal effector domain of the bipartite response regulators"/>
    <property type="match status" value="1"/>
</dbReference>